<dbReference type="InterPro" id="IPR002523">
    <property type="entry name" value="MgTranspt_CorA/ZnTranspt_ZntB"/>
</dbReference>
<dbReference type="PANTHER" id="PTHR47891:SF2">
    <property type="entry name" value="MAGNESIUM AND COBALT TRANSPORTER"/>
    <property type="match status" value="1"/>
</dbReference>
<feature type="transmembrane region" description="Helical" evidence="6">
    <location>
        <begin position="292"/>
        <end position="312"/>
    </location>
</feature>
<dbReference type="Pfam" id="PF01544">
    <property type="entry name" value="CorA"/>
    <property type="match status" value="1"/>
</dbReference>
<keyword evidence="4 6" id="KW-1133">Transmembrane helix</keyword>
<dbReference type="GO" id="GO:0016020">
    <property type="term" value="C:membrane"/>
    <property type="evidence" value="ECO:0007669"/>
    <property type="project" value="UniProtKB-SubCell"/>
</dbReference>
<evidence type="ECO:0000313" key="7">
    <source>
        <dbReference type="EMBL" id="SMH40526.1"/>
    </source>
</evidence>
<protein>
    <submittedName>
        <fullName evidence="7">Magnesium transporter</fullName>
    </submittedName>
</protein>
<feature type="transmembrane region" description="Helical" evidence="6">
    <location>
        <begin position="261"/>
        <end position="280"/>
    </location>
</feature>
<dbReference type="SUPFAM" id="SSF143865">
    <property type="entry name" value="CorA soluble domain-like"/>
    <property type="match status" value="1"/>
</dbReference>
<dbReference type="PANTHER" id="PTHR47891">
    <property type="entry name" value="TRANSPORTER-RELATED"/>
    <property type="match status" value="1"/>
</dbReference>
<reference evidence="7 8" key="1">
    <citation type="submission" date="2017-04" db="EMBL/GenBank/DDBJ databases">
        <authorList>
            <person name="Afonso C.L."/>
            <person name="Miller P.J."/>
            <person name="Scott M.A."/>
            <person name="Spackman E."/>
            <person name="Goraichik I."/>
            <person name="Dimitrov K.M."/>
            <person name="Suarez D.L."/>
            <person name="Swayne D.E."/>
        </authorList>
    </citation>
    <scope>NUCLEOTIDE SEQUENCE [LARGE SCALE GENOMIC DNA]</scope>
    <source>
        <strain evidence="7 8">LMG26642</strain>
    </source>
</reference>
<evidence type="ECO:0000256" key="1">
    <source>
        <dbReference type="ARBA" id="ARBA00004141"/>
    </source>
</evidence>
<dbReference type="OrthoDB" id="9803416at2"/>
<dbReference type="RefSeq" id="WP_085560393.1">
    <property type="nucleotide sequence ID" value="NZ_FOAH01000031.1"/>
</dbReference>
<dbReference type="EMBL" id="FXBJ01000002">
    <property type="protein sequence ID" value="SMH40526.1"/>
    <property type="molecule type" value="Genomic_DNA"/>
</dbReference>
<dbReference type="InterPro" id="IPR045861">
    <property type="entry name" value="CorA_cytoplasmic_dom"/>
</dbReference>
<organism evidence="7 8">
    <name type="scientific">Carnobacterium iners</name>
    <dbReference type="NCBI Taxonomy" id="1073423"/>
    <lineage>
        <taxon>Bacteria</taxon>
        <taxon>Bacillati</taxon>
        <taxon>Bacillota</taxon>
        <taxon>Bacilli</taxon>
        <taxon>Lactobacillales</taxon>
        <taxon>Carnobacteriaceae</taxon>
        <taxon>Carnobacterium</taxon>
    </lineage>
</organism>
<evidence type="ECO:0000256" key="6">
    <source>
        <dbReference type="SAM" id="Phobius"/>
    </source>
</evidence>
<evidence type="ECO:0000256" key="4">
    <source>
        <dbReference type="ARBA" id="ARBA00022989"/>
    </source>
</evidence>
<gene>
    <name evidence="7" type="ORF">SAMN04488700_2379</name>
</gene>
<dbReference type="GO" id="GO:0046873">
    <property type="term" value="F:metal ion transmembrane transporter activity"/>
    <property type="evidence" value="ECO:0007669"/>
    <property type="project" value="InterPro"/>
</dbReference>
<dbReference type="AlphaFoldDB" id="A0A1X7NR80"/>
<accession>A0A1X7NR80</accession>
<evidence type="ECO:0000256" key="5">
    <source>
        <dbReference type="ARBA" id="ARBA00023136"/>
    </source>
</evidence>
<evidence type="ECO:0000256" key="2">
    <source>
        <dbReference type="ARBA" id="ARBA00009765"/>
    </source>
</evidence>
<comment type="subcellular location">
    <subcellularLocation>
        <location evidence="1">Membrane</location>
        <topology evidence="1">Multi-pass membrane protein</topology>
    </subcellularLocation>
</comment>
<name>A0A1X7NR80_9LACT</name>
<dbReference type="CDD" id="cd12827">
    <property type="entry name" value="EcCorA_ZntB-like_u2"/>
    <property type="match status" value="1"/>
</dbReference>
<dbReference type="STRING" id="1073423.SAMN04488700_2379"/>
<dbReference type="Gene3D" id="1.20.58.340">
    <property type="entry name" value="Magnesium transport protein CorA, transmembrane region"/>
    <property type="match status" value="2"/>
</dbReference>
<keyword evidence="3 6" id="KW-0812">Transmembrane</keyword>
<proteinExistence type="inferred from homology"/>
<dbReference type="Gene3D" id="3.30.460.20">
    <property type="entry name" value="CorA soluble domain-like"/>
    <property type="match status" value="1"/>
</dbReference>
<dbReference type="Proteomes" id="UP000193435">
    <property type="component" value="Unassembled WGS sequence"/>
</dbReference>
<dbReference type="SUPFAM" id="SSF144083">
    <property type="entry name" value="Magnesium transport protein CorA, transmembrane region"/>
    <property type="match status" value="1"/>
</dbReference>
<evidence type="ECO:0000313" key="8">
    <source>
        <dbReference type="Proteomes" id="UP000193435"/>
    </source>
</evidence>
<evidence type="ECO:0000256" key="3">
    <source>
        <dbReference type="ARBA" id="ARBA00022692"/>
    </source>
</evidence>
<sequence>MLQSYNTNSAGLMTRGINNQINDWIHVSKPTIDEIEYLSRKFNFPKDYLSCVNDPDEIARQEKLGINPIEEPNLIIFNYPSKVINKLGYDEYITIPFAMILTEHTLITAAEDIPLFLKKIIDNQIDYPVNTKKKELFILEVAWQISSHYVFYLKEIIRKTEYMEQQLTKSTENEQLFALMSLQKSLIYFNSSIHASHPIFDKLKKIKSFTVQVENRNLLHDVVVENRQAEVMIEETSRLLEQISAVFSSVISNNLNNIMRFLTSITIVLTIPTIIGGIWGMNVNLPIDQGSFAFWIIMVLILFISFLTTWLLKKKHYL</sequence>
<keyword evidence="8" id="KW-1185">Reference proteome</keyword>
<dbReference type="InterPro" id="IPR045863">
    <property type="entry name" value="CorA_TM1_TM2"/>
</dbReference>
<keyword evidence="5 6" id="KW-0472">Membrane</keyword>
<comment type="similarity">
    <text evidence="2">Belongs to the CorA metal ion transporter (MIT) (TC 1.A.35) family.</text>
</comment>
<dbReference type="InterPro" id="IPR047199">
    <property type="entry name" value="CorA-like"/>
</dbReference>